<evidence type="ECO:0000313" key="7">
    <source>
        <dbReference type="Proteomes" id="UP001501047"/>
    </source>
</evidence>
<evidence type="ECO:0000256" key="1">
    <source>
        <dbReference type="ARBA" id="ARBA00004141"/>
    </source>
</evidence>
<dbReference type="Gene3D" id="1.10.3080.10">
    <property type="entry name" value="Clc chloride channel"/>
    <property type="match status" value="1"/>
</dbReference>
<evidence type="ECO:0000256" key="2">
    <source>
        <dbReference type="ARBA" id="ARBA00022692"/>
    </source>
</evidence>
<feature type="transmembrane region" description="Helical" evidence="5">
    <location>
        <begin position="266"/>
        <end position="285"/>
    </location>
</feature>
<evidence type="ECO:0000256" key="5">
    <source>
        <dbReference type="SAM" id="Phobius"/>
    </source>
</evidence>
<feature type="transmembrane region" description="Helical" evidence="5">
    <location>
        <begin position="12"/>
        <end position="34"/>
    </location>
</feature>
<reference evidence="6 7" key="1">
    <citation type="journal article" date="2019" name="Int. J. Syst. Evol. Microbiol.">
        <title>The Global Catalogue of Microorganisms (GCM) 10K type strain sequencing project: providing services to taxonomists for standard genome sequencing and annotation.</title>
        <authorList>
            <consortium name="The Broad Institute Genomics Platform"/>
            <consortium name="The Broad Institute Genome Sequencing Center for Infectious Disease"/>
            <person name="Wu L."/>
            <person name="Ma J."/>
        </authorList>
    </citation>
    <scope>NUCLEOTIDE SEQUENCE [LARGE SCALE GENOMIC DNA]</scope>
    <source>
        <strain evidence="6 7">JCM 1417</strain>
    </source>
</reference>
<feature type="transmembrane region" description="Helical" evidence="5">
    <location>
        <begin position="305"/>
        <end position="324"/>
    </location>
</feature>
<feature type="transmembrane region" description="Helical" evidence="5">
    <location>
        <begin position="375"/>
        <end position="404"/>
    </location>
</feature>
<dbReference type="EMBL" id="BAAACI010000007">
    <property type="protein sequence ID" value="GAA0776877.1"/>
    <property type="molecule type" value="Genomic_DNA"/>
</dbReference>
<evidence type="ECO:0000256" key="4">
    <source>
        <dbReference type="ARBA" id="ARBA00023136"/>
    </source>
</evidence>
<dbReference type="Pfam" id="PF00654">
    <property type="entry name" value="Voltage_CLC"/>
    <property type="match status" value="1"/>
</dbReference>
<dbReference type="InterPro" id="IPR001807">
    <property type="entry name" value="ClC"/>
</dbReference>
<protein>
    <submittedName>
        <fullName evidence="6">Chloride channel protein</fullName>
    </submittedName>
</protein>
<dbReference type="PANTHER" id="PTHR43427">
    <property type="entry name" value="CHLORIDE CHANNEL PROTEIN CLC-E"/>
    <property type="match status" value="1"/>
</dbReference>
<organism evidence="6 7">
    <name type="scientific">Clostridium subterminale</name>
    <dbReference type="NCBI Taxonomy" id="1550"/>
    <lineage>
        <taxon>Bacteria</taxon>
        <taxon>Bacillati</taxon>
        <taxon>Bacillota</taxon>
        <taxon>Clostridia</taxon>
        <taxon>Eubacteriales</taxon>
        <taxon>Clostridiaceae</taxon>
        <taxon>Clostridium</taxon>
    </lineage>
</organism>
<dbReference type="CDD" id="cd00400">
    <property type="entry name" value="Voltage_gated_ClC"/>
    <property type="match status" value="1"/>
</dbReference>
<name>A0ABN1KVC2_CLOSU</name>
<dbReference type="Proteomes" id="UP001501047">
    <property type="component" value="Unassembled WGS sequence"/>
</dbReference>
<proteinExistence type="predicted"/>
<keyword evidence="7" id="KW-1185">Reference proteome</keyword>
<dbReference type="InterPro" id="IPR050368">
    <property type="entry name" value="ClC-type_chloride_channel"/>
</dbReference>
<comment type="caution">
    <text evidence="6">The sequence shown here is derived from an EMBL/GenBank/DDBJ whole genome shotgun (WGS) entry which is preliminary data.</text>
</comment>
<evidence type="ECO:0000313" key="6">
    <source>
        <dbReference type="EMBL" id="GAA0776877.1"/>
    </source>
</evidence>
<dbReference type="SUPFAM" id="SSF81340">
    <property type="entry name" value="Clc chloride channel"/>
    <property type="match status" value="1"/>
</dbReference>
<feature type="transmembrane region" description="Helical" evidence="5">
    <location>
        <begin position="185"/>
        <end position="202"/>
    </location>
</feature>
<feature type="transmembrane region" description="Helical" evidence="5">
    <location>
        <begin position="228"/>
        <end position="245"/>
    </location>
</feature>
<dbReference type="PANTHER" id="PTHR43427:SF12">
    <property type="entry name" value="CHLORIDE TRANSPORTER"/>
    <property type="match status" value="1"/>
</dbReference>
<feature type="transmembrane region" description="Helical" evidence="5">
    <location>
        <begin position="336"/>
        <end position="369"/>
    </location>
</feature>
<feature type="transmembrane region" description="Helical" evidence="5">
    <location>
        <begin position="101"/>
        <end position="127"/>
    </location>
</feature>
<gene>
    <name evidence="6" type="ORF">GCM10008908_31080</name>
</gene>
<feature type="transmembrane region" description="Helical" evidence="5">
    <location>
        <begin position="46"/>
        <end position="69"/>
    </location>
</feature>
<keyword evidence="4 5" id="KW-0472">Membrane</keyword>
<comment type="subcellular location">
    <subcellularLocation>
        <location evidence="1">Membrane</location>
        <topology evidence="1">Multi-pass membrane protein</topology>
    </subcellularLocation>
</comment>
<accession>A0ABN1KVC2</accession>
<dbReference type="InterPro" id="IPR014743">
    <property type="entry name" value="Cl-channel_core"/>
</dbReference>
<sequence length="412" mass="46258">MIIKSIIKNIVFFGFIMGTVVGAFCWSFIFLINLASNFLWHELPHIINISNFTITIILCTLGGLIIGLCQKFLGPYPKEMEEIIHEYKLTKTIDYKHLPQYIVCAFLPLIFGGSIGPEAGLFGMAAMFSTFLSIKIKNSNPELKEDFIKTSTSAVLTAIFEVPLLSSVSYDKDSVYKLQLFSKKLLNYLTYSCTALSTYFIIKFLNNLTHKESFIFKLAQNHISNKDLLFFIPILILSIIIGLSFNYIGHLIESTCKKTKLNSNPFIAAIIGGCILALLGAYFPLTLFSGEHALKEVINNYEKLGISYLLLISFLKILATKISINFRWVGGQIFPIIFTSFCIAFALSGILNINSTYLVAIIATGVITVVLRKPIIAVILICLFLPMTYWIFAIISSFSINFIINKFIYKTS</sequence>
<keyword evidence="3 5" id="KW-1133">Transmembrane helix</keyword>
<evidence type="ECO:0000256" key="3">
    <source>
        <dbReference type="ARBA" id="ARBA00022989"/>
    </source>
</evidence>
<keyword evidence="2 5" id="KW-0812">Transmembrane</keyword>